<keyword evidence="2" id="KW-1185">Reference proteome</keyword>
<dbReference type="Proteomes" id="UP000188354">
    <property type="component" value="Chromosome LG02"/>
</dbReference>
<dbReference type="Gramene" id="OIW17419">
    <property type="protein sequence ID" value="OIW17419"/>
    <property type="gene ID" value="TanjilG_22531"/>
</dbReference>
<dbReference type="EMBL" id="CM007362">
    <property type="protein sequence ID" value="OIW17419.1"/>
    <property type="molecule type" value="Genomic_DNA"/>
</dbReference>
<organism evidence="1 2">
    <name type="scientific">Lupinus angustifolius</name>
    <name type="common">Narrow-leaved blue lupine</name>
    <dbReference type="NCBI Taxonomy" id="3871"/>
    <lineage>
        <taxon>Eukaryota</taxon>
        <taxon>Viridiplantae</taxon>
        <taxon>Streptophyta</taxon>
        <taxon>Embryophyta</taxon>
        <taxon>Tracheophyta</taxon>
        <taxon>Spermatophyta</taxon>
        <taxon>Magnoliopsida</taxon>
        <taxon>eudicotyledons</taxon>
        <taxon>Gunneridae</taxon>
        <taxon>Pentapetalae</taxon>
        <taxon>rosids</taxon>
        <taxon>fabids</taxon>
        <taxon>Fabales</taxon>
        <taxon>Fabaceae</taxon>
        <taxon>Papilionoideae</taxon>
        <taxon>50 kb inversion clade</taxon>
        <taxon>genistoids sensu lato</taxon>
        <taxon>core genistoids</taxon>
        <taxon>Genisteae</taxon>
        <taxon>Lupinus</taxon>
    </lineage>
</organism>
<evidence type="ECO:0000313" key="1">
    <source>
        <dbReference type="EMBL" id="OIW17419.1"/>
    </source>
</evidence>
<gene>
    <name evidence="1" type="ORF">TanjilG_22531</name>
</gene>
<protein>
    <submittedName>
        <fullName evidence="1">Uncharacterized protein</fullName>
    </submittedName>
</protein>
<reference evidence="1 2" key="1">
    <citation type="journal article" date="2017" name="Plant Biotechnol. J.">
        <title>A comprehensive draft genome sequence for lupin (Lupinus angustifolius), an emerging health food: insights into plant-microbe interactions and legume evolution.</title>
        <authorList>
            <person name="Hane J.K."/>
            <person name="Ming Y."/>
            <person name="Kamphuis L.G."/>
            <person name="Nelson M.N."/>
            <person name="Garg G."/>
            <person name="Atkins C.A."/>
            <person name="Bayer P.E."/>
            <person name="Bravo A."/>
            <person name="Bringans S."/>
            <person name="Cannon S."/>
            <person name="Edwards D."/>
            <person name="Foley R."/>
            <person name="Gao L.L."/>
            <person name="Harrison M.J."/>
            <person name="Huang W."/>
            <person name="Hurgobin B."/>
            <person name="Li S."/>
            <person name="Liu C.W."/>
            <person name="McGrath A."/>
            <person name="Morahan G."/>
            <person name="Murray J."/>
            <person name="Weller J."/>
            <person name="Jian J."/>
            <person name="Singh K.B."/>
        </authorList>
    </citation>
    <scope>NUCLEOTIDE SEQUENCE [LARGE SCALE GENOMIC DNA]</scope>
    <source>
        <strain evidence="2">cv. Tanjil</strain>
        <tissue evidence="1">Whole plant</tissue>
    </source>
</reference>
<evidence type="ECO:0000313" key="2">
    <source>
        <dbReference type="Proteomes" id="UP000188354"/>
    </source>
</evidence>
<name>A0A4P1RSN0_LUPAN</name>
<accession>A0A4P1RSN0</accession>
<sequence>MDDQYFINLILGCYLSSKKLPHKTTRLRRNETYPNSIKQSLDFRWASVQMTKIR</sequence>
<proteinExistence type="predicted"/>
<dbReference type="AlphaFoldDB" id="A0A4P1RSN0"/>